<dbReference type="SMART" id="SM00727">
    <property type="entry name" value="STI1"/>
    <property type="match status" value="2"/>
</dbReference>
<evidence type="ECO:0000256" key="2">
    <source>
        <dbReference type="ARBA" id="ARBA00022490"/>
    </source>
</evidence>
<dbReference type="FunFam" id="1.25.40.10:FF:000020">
    <property type="entry name" value="Stress-induced phosphoprotein 1"/>
    <property type="match status" value="1"/>
</dbReference>
<proteinExistence type="predicted"/>
<feature type="repeat" description="TPR" evidence="5">
    <location>
        <begin position="22"/>
        <end position="55"/>
    </location>
</feature>
<accession>G0UN09</accession>
<evidence type="ECO:0000256" key="4">
    <source>
        <dbReference type="ARBA" id="ARBA00022803"/>
    </source>
</evidence>
<sequence>MLRFYLVTCYIVLIQLSCLMDAAELKDKGNKEFTSGRYTEAAQLFTQAIALDPSNHVLYSNRSGCYAALHDYPKALTDAEKCVSLKPDWVKGYVRQGAALHGLRRYGEAAAAYKKGLELDPSNSACTEGIKSVEKDEVASMMQNPFARLFTPEAVKKIQSHRRLSLFMMQPDYVRMIDEVIKNPSNCQQYMKDQRFMETVMVLSGVNIPVEEEEEEERHRPEPPKKAEEQKSAPVAELSAEAKEALRVKEEGNALYKQRKFDEALEKYNRALELDPTNTVYLLNITAVIFEKGDYDACAEKCEEALEHGRENRCDYTVVAKLMTRQALCFQRLKRFDDAIGLFKKALVEHRNPDTLAKLNACEKEKAKFEAEAYINPEIAQAKKDEGNELFKQDRFPEAVTAYTESIKRNPKEHTTYSNRAAAYLKLGAYNEALADAEKCIEIKPDFVKAHARRGHAYFWTKQYNKAMQAYDEGLKYDKDNTECKEGRMRTMMKIQEMASGQSEDGDEVAKRAMADPEVAAIMQDTYMQLVLGEMQRDPSRIQEYMRDPTLAKKINTLVSAGIIRFGK</sequence>
<feature type="domain" description="STI1" evidence="8">
    <location>
        <begin position="151"/>
        <end position="190"/>
    </location>
</feature>
<feature type="domain" description="STI1" evidence="8">
    <location>
        <begin position="516"/>
        <end position="555"/>
    </location>
</feature>
<dbReference type="Pfam" id="PF00515">
    <property type="entry name" value="TPR_1"/>
    <property type="match status" value="2"/>
</dbReference>
<dbReference type="FunFam" id="1.25.40.10:FF:000010">
    <property type="entry name" value="Stress-induced phosphoprotein 1"/>
    <property type="match status" value="1"/>
</dbReference>
<dbReference type="EMBL" id="HE575318">
    <property type="protein sequence ID" value="CCC90568.1"/>
    <property type="molecule type" value="Genomic_DNA"/>
</dbReference>
<feature type="repeat" description="TPR" evidence="5">
    <location>
        <begin position="245"/>
        <end position="278"/>
    </location>
</feature>
<keyword evidence="4 5" id="KW-0802">TPR repeat</keyword>
<feature type="repeat" description="TPR" evidence="5">
    <location>
        <begin position="448"/>
        <end position="481"/>
    </location>
</feature>
<evidence type="ECO:0000256" key="5">
    <source>
        <dbReference type="PROSITE-ProRule" id="PRU00339"/>
    </source>
</evidence>
<evidence type="ECO:0000256" key="3">
    <source>
        <dbReference type="ARBA" id="ARBA00022737"/>
    </source>
</evidence>
<evidence type="ECO:0000256" key="7">
    <source>
        <dbReference type="SAM" id="SignalP"/>
    </source>
</evidence>
<dbReference type="PANTHER" id="PTHR22904">
    <property type="entry name" value="TPR REPEAT CONTAINING PROTEIN"/>
    <property type="match status" value="1"/>
</dbReference>
<dbReference type="InterPro" id="IPR006636">
    <property type="entry name" value="STI1_HS-bd"/>
</dbReference>
<evidence type="ECO:0000256" key="1">
    <source>
        <dbReference type="ARBA" id="ARBA00004496"/>
    </source>
</evidence>
<dbReference type="GO" id="GO:0005737">
    <property type="term" value="C:cytoplasm"/>
    <property type="evidence" value="ECO:0007669"/>
    <property type="project" value="UniProtKB-SubCell"/>
</dbReference>
<dbReference type="PROSITE" id="PS50293">
    <property type="entry name" value="TPR_REGION"/>
    <property type="match status" value="1"/>
</dbReference>
<keyword evidence="2" id="KW-0963">Cytoplasm</keyword>
<dbReference type="PANTHER" id="PTHR22904:SF523">
    <property type="entry name" value="STRESS-INDUCED-PHOSPHOPROTEIN 1"/>
    <property type="match status" value="1"/>
</dbReference>
<reference evidence="9" key="1">
    <citation type="journal article" date="2012" name="Proc. Natl. Acad. Sci. U.S.A.">
        <title>Antigenic diversity is generated by distinct evolutionary mechanisms in African trypanosome species.</title>
        <authorList>
            <person name="Jackson A.P."/>
            <person name="Berry A."/>
            <person name="Aslett M."/>
            <person name="Allison H.C."/>
            <person name="Burton P."/>
            <person name="Vavrova-Anderson J."/>
            <person name="Brown R."/>
            <person name="Browne H."/>
            <person name="Corton N."/>
            <person name="Hauser H."/>
            <person name="Gamble J."/>
            <person name="Gilderthorp R."/>
            <person name="Marcello L."/>
            <person name="McQuillan J."/>
            <person name="Otto T.D."/>
            <person name="Quail M.A."/>
            <person name="Sanders M.J."/>
            <person name="van Tonder A."/>
            <person name="Ginger M.L."/>
            <person name="Field M.C."/>
            <person name="Barry J.D."/>
            <person name="Hertz-Fowler C."/>
            <person name="Berriman M."/>
        </authorList>
    </citation>
    <scope>NUCLEOTIDE SEQUENCE</scope>
    <source>
        <strain evidence="9">IL3000</strain>
    </source>
</reference>
<evidence type="ECO:0000313" key="9">
    <source>
        <dbReference type="EMBL" id="CCC90568.1"/>
    </source>
</evidence>
<organism evidence="9">
    <name type="scientific">Trypanosoma congolense (strain IL3000)</name>
    <dbReference type="NCBI Taxonomy" id="1068625"/>
    <lineage>
        <taxon>Eukaryota</taxon>
        <taxon>Discoba</taxon>
        <taxon>Euglenozoa</taxon>
        <taxon>Kinetoplastea</taxon>
        <taxon>Metakinetoplastina</taxon>
        <taxon>Trypanosomatida</taxon>
        <taxon>Trypanosomatidae</taxon>
        <taxon>Trypanosoma</taxon>
        <taxon>Nannomonas</taxon>
    </lineage>
</organism>
<feature type="chain" id="PRO_5003410230" evidence="7">
    <location>
        <begin position="23"/>
        <end position="568"/>
    </location>
</feature>
<dbReference type="FunFam" id="1.25.40.10:FF:000027">
    <property type="entry name" value="stress-induced-phosphoprotein 1 isoform X1"/>
    <property type="match status" value="1"/>
</dbReference>
<dbReference type="Gene3D" id="1.25.40.10">
    <property type="entry name" value="Tetratricopeptide repeat domain"/>
    <property type="match status" value="3"/>
</dbReference>
<feature type="signal peptide" evidence="7">
    <location>
        <begin position="1"/>
        <end position="22"/>
    </location>
</feature>
<gene>
    <name evidence="9" type="ORF">TCIL3000_5_2850</name>
</gene>
<keyword evidence="3" id="KW-0677">Repeat</keyword>
<dbReference type="InterPro" id="IPR041243">
    <property type="entry name" value="STI1/HOP_DP"/>
</dbReference>
<dbReference type="InterPro" id="IPR013105">
    <property type="entry name" value="TPR_2"/>
</dbReference>
<evidence type="ECO:0000259" key="8">
    <source>
        <dbReference type="SMART" id="SM00727"/>
    </source>
</evidence>
<dbReference type="SMART" id="SM00028">
    <property type="entry name" value="TPR"/>
    <property type="match status" value="9"/>
</dbReference>
<feature type="repeat" description="TPR" evidence="5">
    <location>
        <begin position="414"/>
        <end position="447"/>
    </location>
</feature>
<dbReference type="PROSITE" id="PS50005">
    <property type="entry name" value="TPR"/>
    <property type="match status" value="6"/>
</dbReference>
<name>G0UN09_TRYCI</name>
<dbReference type="Pfam" id="PF17830">
    <property type="entry name" value="STI1-HOP_DP"/>
    <property type="match status" value="2"/>
</dbReference>
<evidence type="ECO:0000256" key="6">
    <source>
        <dbReference type="SAM" id="MobiDB-lite"/>
    </source>
</evidence>
<feature type="region of interest" description="Disordered" evidence="6">
    <location>
        <begin position="209"/>
        <end position="236"/>
    </location>
</feature>
<dbReference type="Pfam" id="PF13432">
    <property type="entry name" value="TPR_16"/>
    <property type="match status" value="1"/>
</dbReference>
<dbReference type="Gene3D" id="1.10.260.100">
    <property type="match status" value="2"/>
</dbReference>
<dbReference type="FunFam" id="1.10.260.100:FF:000002">
    <property type="entry name" value="Stress-induced-phosphoprotein 1 (Hsp70/Hsp90-organizing)"/>
    <property type="match status" value="1"/>
</dbReference>
<dbReference type="SUPFAM" id="SSF48452">
    <property type="entry name" value="TPR-like"/>
    <property type="match status" value="3"/>
</dbReference>
<dbReference type="Pfam" id="PF07719">
    <property type="entry name" value="TPR_2"/>
    <property type="match status" value="2"/>
</dbReference>
<dbReference type="GO" id="GO:0051879">
    <property type="term" value="F:Hsp90 protein binding"/>
    <property type="evidence" value="ECO:0007669"/>
    <property type="project" value="TreeGrafter"/>
</dbReference>
<feature type="compositionally biased region" description="Basic and acidic residues" evidence="6">
    <location>
        <begin position="217"/>
        <end position="231"/>
    </location>
</feature>
<dbReference type="InterPro" id="IPR019734">
    <property type="entry name" value="TPR_rpt"/>
</dbReference>
<comment type="subcellular location">
    <subcellularLocation>
        <location evidence="1">Cytoplasm</location>
    </subcellularLocation>
</comment>
<protein>
    <submittedName>
        <fullName evidence="9">Uncharacterized protein TCIL3000_5_2850</fullName>
    </submittedName>
</protein>
<feature type="repeat" description="TPR" evidence="5">
    <location>
        <begin position="380"/>
        <end position="413"/>
    </location>
</feature>
<dbReference type="AlphaFoldDB" id="G0UN09"/>
<feature type="repeat" description="TPR" evidence="5">
    <location>
        <begin position="90"/>
        <end position="123"/>
    </location>
</feature>
<keyword evidence="7" id="KW-0732">Signal</keyword>
<dbReference type="VEuPathDB" id="TriTrypDB:TcIL3000_5_2850"/>
<dbReference type="InterPro" id="IPR011990">
    <property type="entry name" value="TPR-like_helical_dom_sf"/>
</dbReference>